<dbReference type="InterPro" id="IPR004088">
    <property type="entry name" value="KH_dom_type_1"/>
</dbReference>
<dbReference type="Pfam" id="PF03726">
    <property type="entry name" value="PNPase"/>
    <property type="match status" value="1"/>
</dbReference>
<proteinExistence type="inferred from homology"/>
<dbReference type="GO" id="GO:0003723">
    <property type="term" value="F:RNA binding"/>
    <property type="evidence" value="ECO:0007669"/>
    <property type="project" value="UniProtKB-KW"/>
</dbReference>
<dbReference type="CDD" id="cd11363">
    <property type="entry name" value="RNase_PH_PNPase_1"/>
    <property type="match status" value="1"/>
</dbReference>
<dbReference type="InterPro" id="IPR012340">
    <property type="entry name" value="NA-bd_OB-fold"/>
</dbReference>
<dbReference type="CDD" id="cd11364">
    <property type="entry name" value="RNase_PH_PNPase_2"/>
    <property type="match status" value="1"/>
</dbReference>
<dbReference type="SUPFAM" id="SSF54791">
    <property type="entry name" value="Eukaryotic type KH-domain (KH-domain type I)"/>
    <property type="match status" value="1"/>
</dbReference>
<dbReference type="Gene3D" id="3.30.1370.10">
    <property type="entry name" value="K Homology domain, type 1"/>
    <property type="match status" value="1"/>
</dbReference>
<dbReference type="InterPro" id="IPR012162">
    <property type="entry name" value="PNPase"/>
</dbReference>
<evidence type="ECO:0000256" key="4">
    <source>
        <dbReference type="ARBA" id="ARBA00022679"/>
    </source>
</evidence>
<sequence>MQNYTFQTEFGNRKLKVEIRHLAEQANADVLVRCGDTLVLVTAVMSKEEKEGLGFFPLIVDYEERYYAAGKIKGPRYIKRESRPSDEAICNARLIDRTIRPLFPKHLNREVQIVVTVLSWDGQNDPDILGLLAASVALSISDIPWSGPIGAVRISQINDKFLLNPTYEERGGSPMDLILTGGKTGKEFLINMIEGSFEEIEEDLILKSFKSALADLKKLVDFQEEIRKKIGKEKITFSVPMPDLELEKEINKFLGNKLEKALFQEEKTERTENVNKTRKDLSCFVEEKYSDQDKIKYAKDFFEKEIGKLMHQNVLQKGKRPDDRSLDEIREITIEVGLLPRTHGSALFCRGQTKALSILTLGAPEDQQLLEGMEIVGKKRFMHHYNFPPYSVGEIRPMRGPGRRDIGHGALVEKSLLPLIPGFDEFPYTIRVVSEILSSNGSTSMASVSASSLALMDAGVPIKRPAAGIALGLMTDKNGRYKILTDIQGPEDFHGEMDFKMAGTKKGVTIIQMDVKIKGITEKIFKEALERAKKARLQILDKMTKVLPYPRPELSSFAPRILSLQINPERIRDVVGPGGKIINEIIADTGAAIDIQPTGLIFVTSDSEESAKKAVDRIKDITREVKVGEVFQGKVKKIVNFGAFVEILPGQEGLIHISRFRPWRVNNLEELIKIGDILPVKVINIDEQGKIGLSLEDANGQAASKKN</sequence>
<dbReference type="FunFam" id="3.30.1370.10:FF:000001">
    <property type="entry name" value="Polyribonucleotide nucleotidyltransferase"/>
    <property type="match status" value="1"/>
</dbReference>
<dbReference type="Gene3D" id="2.40.50.140">
    <property type="entry name" value="Nucleic acid-binding proteins"/>
    <property type="match status" value="1"/>
</dbReference>
<dbReference type="InterPro" id="IPR036612">
    <property type="entry name" value="KH_dom_type_1_sf"/>
</dbReference>
<dbReference type="SUPFAM" id="SSF50249">
    <property type="entry name" value="Nucleic acid-binding proteins"/>
    <property type="match status" value="1"/>
</dbReference>
<dbReference type="InterPro" id="IPR003029">
    <property type="entry name" value="S1_domain"/>
</dbReference>
<dbReference type="FunFam" id="3.30.230.70:FF:000001">
    <property type="entry name" value="Polyribonucleotide nucleotidyltransferase"/>
    <property type="match status" value="1"/>
</dbReference>
<dbReference type="HAMAP" id="MF_01595">
    <property type="entry name" value="PNPase"/>
    <property type="match status" value="1"/>
</dbReference>
<dbReference type="Pfam" id="PF00575">
    <property type="entry name" value="S1"/>
    <property type="match status" value="1"/>
</dbReference>
<gene>
    <name evidence="8" type="ORF">LCGC14_0161040</name>
</gene>
<dbReference type="CDD" id="cd04472">
    <property type="entry name" value="S1_PNPase"/>
    <property type="match status" value="1"/>
</dbReference>
<evidence type="ECO:0000256" key="2">
    <source>
        <dbReference type="ARBA" id="ARBA00012416"/>
    </source>
</evidence>
<dbReference type="InterPro" id="IPR027408">
    <property type="entry name" value="PNPase/RNase_PH_dom_sf"/>
</dbReference>
<dbReference type="GO" id="GO:0005829">
    <property type="term" value="C:cytosol"/>
    <property type="evidence" value="ECO:0007669"/>
    <property type="project" value="TreeGrafter"/>
</dbReference>
<dbReference type="GO" id="GO:0006396">
    <property type="term" value="P:RNA processing"/>
    <property type="evidence" value="ECO:0007669"/>
    <property type="project" value="InterPro"/>
</dbReference>
<keyword evidence="6" id="KW-0694">RNA-binding</keyword>
<dbReference type="GO" id="GO:0006402">
    <property type="term" value="P:mRNA catabolic process"/>
    <property type="evidence" value="ECO:0007669"/>
    <property type="project" value="InterPro"/>
</dbReference>
<name>A0A0F9XDM8_9ZZZZ</name>
<dbReference type="InterPro" id="IPR015848">
    <property type="entry name" value="PNPase_PH_RNA-bd_bac/org-type"/>
</dbReference>
<comment type="similarity">
    <text evidence="1">Belongs to the polyribonucleotide nucleotidyltransferase family.</text>
</comment>
<evidence type="ECO:0000313" key="8">
    <source>
        <dbReference type="EMBL" id="KKN97146.1"/>
    </source>
</evidence>
<dbReference type="GO" id="GO:0000175">
    <property type="term" value="F:3'-5'-RNA exonuclease activity"/>
    <property type="evidence" value="ECO:0007669"/>
    <property type="project" value="TreeGrafter"/>
</dbReference>
<organism evidence="8">
    <name type="scientific">marine sediment metagenome</name>
    <dbReference type="NCBI Taxonomy" id="412755"/>
    <lineage>
        <taxon>unclassified sequences</taxon>
        <taxon>metagenomes</taxon>
        <taxon>ecological metagenomes</taxon>
    </lineage>
</organism>
<keyword evidence="5" id="KW-0548">Nucleotidyltransferase</keyword>
<dbReference type="Gene3D" id="3.30.230.70">
    <property type="entry name" value="GHMP Kinase, N-terminal domain"/>
    <property type="match status" value="2"/>
</dbReference>
<dbReference type="SUPFAM" id="SSF55666">
    <property type="entry name" value="Ribonuclease PH domain 2-like"/>
    <property type="match status" value="2"/>
</dbReference>
<protein>
    <recommendedName>
        <fullName evidence="2">polyribonucleotide nucleotidyltransferase</fullName>
        <ecNumber evidence="2">2.7.7.8</ecNumber>
    </recommendedName>
</protein>
<accession>A0A0F9XDM8</accession>
<evidence type="ECO:0000259" key="7">
    <source>
        <dbReference type="PROSITE" id="PS50126"/>
    </source>
</evidence>
<dbReference type="NCBIfam" id="TIGR03591">
    <property type="entry name" value="polynuc_phos"/>
    <property type="match status" value="1"/>
</dbReference>
<evidence type="ECO:0000256" key="3">
    <source>
        <dbReference type="ARBA" id="ARBA00022490"/>
    </source>
</evidence>
<dbReference type="NCBIfam" id="NF008805">
    <property type="entry name" value="PRK11824.1"/>
    <property type="match status" value="1"/>
</dbReference>
<dbReference type="InterPro" id="IPR020568">
    <property type="entry name" value="Ribosomal_Su5_D2-typ_SF"/>
</dbReference>
<dbReference type="InterPro" id="IPR004087">
    <property type="entry name" value="KH_dom"/>
</dbReference>
<keyword evidence="3" id="KW-0963">Cytoplasm</keyword>
<feature type="domain" description="S1 motif" evidence="7">
    <location>
        <begin position="628"/>
        <end position="696"/>
    </location>
</feature>
<evidence type="ECO:0000256" key="6">
    <source>
        <dbReference type="ARBA" id="ARBA00022884"/>
    </source>
</evidence>
<dbReference type="Pfam" id="PF03725">
    <property type="entry name" value="RNase_PH_C"/>
    <property type="match status" value="1"/>
</dbReference>
<dbReference type="PROSITE" id="PS50084">
    <property type="entry name" value="KH_TYPE_1"/>
    <property type="match status" value="1"/>
</dbReference>
<dbReference type="GO" id="GO:0004654">
    <property type="term" value="F:polyribonucleotide nucleotidyltransferase activity"/>
    <property type="evidence" value="ECO:0007669"/>
    <property type="project" value="UniProtKB-EC"/>
</dbReference>
<keyword evidence="4" id="KW-0808">Transferase</keyword>
<dbReference type="Pfam" id="PF01138">
    <property type="entry name" value="RNase_PH"/>
    <property type="match status" value="2"/>
</dbReference>
<dbReference type="InterPro" id="IPR036345">
    <property type="entry name" value="ExoRNase_PH_dom2_sf"/>
</dbReference>
<evidence type="ECO:0000256" key="5">
    <source>
        <dbReference type="ARBA" id="ARBA00022695"/>
    </source>
</evidence>
<reference evidence="8" key="1">
    <citation type="journal article" date="2015" name="Nature">
        <title>Complex archaea that bridge the gap between prokaryotes and eukaryotes.</title>
        <authorList>
            <person name="Spang A."/>
            <person name="Saw J.H."/>
            <person name="Jorgensen S.L."/>
            <person name="Zaremba-Niedzwiedzka K."/>
            <person name="Martijn J."/>
            <person name="Lind A.E."/>
            <person name="van Eijk R."/>
            <person name="Schleper C."/>
            <person name="Guy L."/>
            <person name="Ettema T.J."/>
        </authorList>
    </citation>
    <scope>NUCLEOTIDE SEQUENCE</scope>
</reference>
<comment type="caution">
    <text evidence="8">The sequence shown here is derived from an EMBL/GenBank/DDBJ whole genome shotgun (WGS) entry which is preliminary data.</text>
</comment>
<dbReference type="Pfam" id="PF00013">
    <property type="entry name" value="KH_1"/>
    <property type="match status" value="1"/>
</dbReference>
<dbReference type="AlphaFoldDB" id="A0A0F9XDM8"/>
<dbReference type="SMART" id="SM00322">
    <property type="entry name" value="KH"/>
    <property type="match status" value="1"/>
</dbReference>
<dbReference type="EMBL" id="LAZR01000060">
    <property type="protein sequence ID" value="KKN97146.1"/>
    <property type="molecule type" value="Genomic_DNA"/>
</dbReference>
<evidence type="ECO:0000256" key="1">
    <source>
        <dbReference type="ARBA" id="ARBA00007404"/>
    </source>
</evidence>
<dbReference type="CDD" id="cd02393">
    <property type="entry name" value="KH-I_PNPase"/>
    <property type="match status" value="1"/>
</dbReference>
<dbReference type="PANTHER" id="PTHR11252">
    <property type="entry name" value="POLYRIBONUCLEOTIDE NUCLEOTIDYLTRANSFERASE"/>
    <property type="match status" value="1"/>
</dbReference>
<dbReference type="SUPFAM" id="SSF54211">
    <property type="entry name" value="Ribosomal protein S5 domain 2-like"/>
    <property type="match status" value="2"/>
</dbReference>
<dbReference type="InterPro" id="IPR015847">
    <property type="entry name" value="ExoRNase_PH_dom2"/>
</dbReference>
<dbReference type="EC" id="2.7.7.8" evidence="2"/>
<dbReference type="PROSITE" id="PS50126">
    <property type="entry name" value="S1"/>
    <property type="match status" value="1"/>
</dbReference>
<dbReference type="SMART" id="SM00316">
    <property type="entry name" value="S1"/>
    <property type="match status" value="1"/>
</dbReference>
<dbReference type="InterPro" id="IPR001247">
    <property type="entry name" value="ExoRNase_PH_dom1"/>
</dbReference>
<dbReference type="PIRSF" id="PIRSF005499">
    <property type="entry name" value="PNPase"/>
    <property type="match status" value="1"/>
</dbReference>
<dbReference type="PANTHER" id="PTHR11252:SF0">
    <property type="entry name" value="POLYRIBONUCLEOTIDE NUCLEOTIDYLTRANSFERASE 1, MITOCHONDRIAL"/>
    <property type="match status" value="1"/>
</dbReference>